<accession>A0A7X6BBE8</accession>
<dbReference type="PANTHER" id="PTHR35564:SF4">
    <property type="entry name" value="CYTOPLASMIC PROTEIN"/>
    <property type="match status" value="1"/>
</dbReference>
<dbReference type="RefSeq" id="WP_125974647.1">
    <property type="nucleotide sequence ID" value="NZ_BAAADY010000035.1"/>
</dbReference>
<proteinExistence type="predicted"/>
<organism evidence="1 2">
    <name type="scientific">Sphingomonas trueperi</name>
    <dbReference type="NCBI Taxonomy" id="53317"/>
    <lineage>
        <taxon>Bacteria</taxon>
        <taxon>Pseudomonadati</taxon>
        <taxon>Pseudomonadota</taxon>
        <taxon>Alphaproteobacteria</taxon>
        <taxon>Sphingomonadales</taxon>
        <taxon>Sphingomonadaceae</taxon>
        <taxon>Sphingomonas</taxon>
    </lineage>
</organism>
<comment type="caution">
    <text evidence="1">The sequence shown here is derived from an EMBL/GenBank/DDBJ whole genome shotgun (WGS) entry which is preliminary data.</text>
</comment>
<dbReference type="Proteomes" id="UP000531251">
    <property type="component" value="Unassembled WGS sequence"/>
</dbReference>
<keyword evidence="2" id="KW-1185">Reference proteome</keyword>
<dbReference type="Pfam" id="PF06996">
    <property type="entry name" value="T6SS_TssG"/>
    <property type="match status" value="1"/>
</dbReference>
<reference evidence="1 2" key="1">
    <citation type="submission" date="2020-03" db="EMBL/GenBank/DDBJ databases">
        <title>Genomic Encyclopedia of Type Strains, Phase IV (KMG-IV): sequencing the most valuable type-strain genomes for metagenomic binning, comparative biology and taxonomic classification.</title>
        <authorList>
            <person name="Goeker M."/>
        </authorList>
    </citation>
    <scope>NUCLEOTIDE SEQUENCE [LARGE SCALE GENOMIC DNA]</scope>
    <source>
        <strain evidence="1 2">DSM 7225</strain>
    </source>
</reference>
<dbReference type="AlphaFoldDB" id="A0A7X6BBE8"/>
<evidence type="ECO:0000313" key="2">
    <source>
        <dbReference type="Proteomes" id="UP000531251"/>
    </source>
</evidence>
<dbReference type="EMBL" id="JAATJB010000001">
    <property type="protein sequence ID" value="NJB95791.1"/>
    <property type="molecule type" value="Genomic_DNA"/>
</dbReference>
<name>A0A7X6BBE8_9SPHN</name>
<sequence length="347" mass="37285">MARAHRPPSDHLSYFARAAQQLRRLGPLALLRGAEARAPGLPRIGEAKLPAQDIATLTHTPSLAFPAATLDAIRVEDGRATVAGQWLGLTGPMGPLPLHLSEFAAYEQRYSRTQPYGSFLDVLAGRMLQLFYRAWASTSPAASADRPADDRFADRVAALTGAQDGARADSAFPPAARLRHAALFVSPRSPAGLQDALADLLRVPVRIREFVPRWRAVEPEDGTRLGGRCAGLGQDAMAGGRVRTWQDAFRVELTIRDPRDHAAFLPGGQRYALLVAALDAFAPPHLEWDVELAVSAEAIRPARLGGGARLGWSGWTGRAAPGGTRADARLGPSARRLARTLSKETIT</sequence>
<evidence type="ECO:0000313" key="1">
    <source>
        <dbReference type="EMBL" id="NJB95791.1"/>
    </source>
</evidence>
<protein>
    <submittedName>
        <fullName evidence="1">Type VI secretion system protein ImpH</fullName>
    </submittedName>
</protein>
<dbReference type="NCBIfam" id="TIGR03347">
    <property type="entry name" value="VI_chp_1"/>
    <property type="match status" value="1"/>
</dbReference>
<dbReference type="PANTHER" id="PTHR35564">
    <property type="match status" value="1"/>
</dbReference>
<gene>
    <name evidence="1" type="ORF">GGR89_000083</name>
</gene>
<dbReference type="InterPro" id="IPR010732">
    <property type="entry name" value="T6SS_TssG-like"/>
</dbReference>